<dbReference type="GO" id="GO:0009306">
    <property type="term" value="P:protein secretion"/>
    <property type="evidence" value="ECO:0007669"/>
    <property type="project" value="InterPro"/>
</dbReference>
<feature type="compositionally biased region" description="Basic residues" evidence="6">
    <location>
        <begin position="302"/>
        <end position="315"/>
    </location>
</feature>
<comment type="subcellular location">
    <subcellularLocation>
        <location evidence="1">Membrane</location>
    </subcellularLocation>
</comment>
<dbReference type="PANTHER" id="PTHR30332:SF24">
    <property type="entry name" value="SECRETIN GSPD-RELATED"/>
    <property type="match status" value="1"/>
</dbReference>
<evidence type="ECO:0000259" key="8">
    <source>
        <dbReference type="Pfam" id="PF00263"/>
    </source>
</evidence>
<dbReference type="PANTHER" id="PTHR30332">
    <property type="entry name" value="PROBABLE GENERAL SECRETION PATHWAY PROTEIN D"/>
    <property type="match status" value="1"/>
</dbReference>
<dbReference type="PROSITE" id="PS51257">
    <property type="entry name" value="PROKAR_LIPOPROTEIN"/>
    <property type="match status" value="1"/>
</dbReference>
<reference evidence="10" key="1">
    <citation type="journal article" date="2017" name="Proc. Natl. Acad. Sci. U.S.A.">
        <title>Simulation of Deepwater Horizon oil plume reveals substrate specialization within a complex community of hydrocarbon-degraders.</title>
        <authorList>
            <person name="Hu P."/>
            <person name="Dubinsky E.A."/>
            <person name="Probst A.J."/>
            <person name="Wang J."/>
            <person name="Sieber C.M.K."/>
            <person name="Tom L.M."/>
            <person name="Gardinali P."/>
            <person name="Banfield J.F."/>
            <person name="Atlas R.M."/>
            <person name="Andersen G.L."/>
        </authorList>
    </citation>
    <scope>NUCLEOTIDE SEQUENCE [LARGE SCALE GENOMIC DNA]</scope>
</reference>
<accession>A0A1Y5F4R4</accession>
<keyword evidence="4" id="KW-0802">TPR repeat</keyword>
<proteinExistence type="inferred from homology"/>
<dbReference type="InterPro" id="IPR011990">
    <property type="entry name" value="TPR-like_helical_dom_sf"/>
</dbReference>
<keyword evidence="2 7" id="KW-0732">Signal</keyword>
<evidence type="ECO:0000313" key="9">
    <source>
        <dbReference type="EMBL" id="OUR95641.1"/>
    </source>
</evidence>
<dbReference type="Proteomes" id="UP000196531">
    <property type="component" value="Unassembled WGS sequence"/>
</dbReference>
<dbReference type="GO" id="GO:0016020">
    <property type="term" value="C:membrane"/>
    <property type="evidence" value="ECO:0007669"/>
    <property type="project" value="UniProtKB-SubCell"/>
</dbReference>
<dbReference type="InterPro" id="IPR050810">
    <property type="entry name" value="Bact_Secretion_Sys_Channel"/>
</dbReference>
<protein>
    <recommendedName>
        <fullName evidence="8">Type II/III secretion system secretin-like domain-containing protein</fullName>
    </recommendedName>
</protein>
<dbReference type="InterPro" id="IPR019734">
    <property type="entry name" value="TPR_rpt"/>
</dbReference>
<feature type="region of interest" description="Disordered" evidence="6">
    <location>
        <begin position="265"/>
        <end position="315"/>
    </location>
</feature>
<feature type="compositionally biased region" description="Low complexity" evidence="6">
    <location>
        <begin position="290"/>
        <end position="301"/>
    </location>
</feature>
<evidence type="ECO:0000256" key="7">
    <source>
        <dbReference type="SAM" id="SignalP"/>
    </source>
</evidence>
<sequence length="631" mass="70470">MKSLKRRSYLSTLLVLLLLLGSCSTFTGSSKIEIHPTVSKNVVEMLENISVNTDVKASVKQGIQYIAENNYKDASKSFGEALRLDPINGHLHFLNGLSYHLMSLNGDSTKLELAESGYKLAIRYDASNHWAALYLGNIYFSKRRYLDAQNQFSYGLLYAPENQELLKALSVASYYAKNIELSSWAAEKALNDKPKDLSNLRNSLFTRAAGGEKRDENKSLIEYKKLIESKKNKQPIENLAYKSLLNRVNQWDRFHYGAKTAQNGEASVFGSSSRAEGTPLNLDDSAKSTKSVNKYNSYLSSSKKKKKRKGRRKKKLNLPKMTLVDVVIIRTEESRTENKGINILSGLQATLTGTMFGYNSAATAGTKDTTIAPTLTLAGLKYNFNIFNDGSNKAEILARPSLLAVEGETSDFSSGATLHVQLSSSNVDGSMVDVPVGINLNVTPTFYDDETVKIDVSAKRTFLENNSEKVGFTAFTQTSLTSVKATAVLRFGETLILSGLSENENESSEDGVPFLQNIPIIQYLFSNKQKLKTKKNVLILLTPHKARYADRNMGSSQLRNKLLKKDEKNKFVFELQAKENIARNNIDAALLNLESNLYFREFRSGDLHLDDWHNDSTFTGALLRSMSFLYY</sequence>
<keyword evidence="3" id="KW-0472">Membrane</keyword>
<dbReference type="InterPro" id="IPR001775">
    <property type="entry name" value="GspD/PilQ"/>
</dbReference>
<evidence type="ECO:0000256" key="2">
    <source>
        <dbReference type="ARBA" id="ARBA00022729"/>
    </source>
</evidence>
<comment type="similarity">
    <text evidence="5">Belongs to the bacterial secretin family.</text>
</comment>
<feature type="repeat" description="TPR" evidence="4">
    <location>
        <begin position="55"/>
        <end position="88"/>
    </location>
</feature>
<gene>
    <name evidence="9" type="ORF">A9Q84_14150</name>
</gene>
<feature type="signal peptide" evidence="7">
    <location>
        <begin position="1"/>
        <end position="27"/>
    </location>
</feature>
<dbReference type="SUPFAM" id="SSF48452">
    <property type="entry name" value="TPR-like"/>
    <property type="match status" value="1"/>
</dbReference>
<evidence type="ECO:0000256" key="6">
    <source>
        <dbReference type="SAM" id="MobiDB-lite"/>
    </source>
</evidence>
<comment type="caution">
    <text evidence="9">The sequence shown here is derived from an EMBL/GenBank/DDBJ whole genome shotgun (WGS) entry which is preliminary data.</text>
</comment>
<feature type="compositionally biased region" description="Polar residues" evidence="6">
    <location>
        <begin position="265"/>
        <end position="275"/>
    </location>
</feature>
<evidence type="ECO:0000313" key="10">
    <source>
        <dbReference type="Proteomes" id="UP000196531"/>
    </source>
</evidence>
<feature type="domain" description="Type II/III secretion system secretin-like" evidence="8">
    <location>
        <begin position="391"/>
        <end position="544"/>
    </location>
</feature>
<name>A0A1Y5F4R4_9BACT</name>
<evidence type="ECO:0000256" key="5">
    <source>
        <dbReference type="RuleBase" id="RU004003"/>
    </source>
</evidence>
<dbReference type="GO" id="GO:0015627">
    <property type="term" value="C:type II protein secretion system complex"/>
    <property type="evidence" value="ECO:0007669"/>
    <property type="project" value="TreeGrafter"/>
</dbReference>
<evidence type="ECO:0000256" key="4">
    <source>
        <dbReference type="PROSITE-ProRule" id="PRU00339"/>
    </source>
</evidence>
<evidence type="ECO:0000256" key="1">
    <source>
        <dbReference type="ARBA" id="ARBA00004370"/>
    </source>
</evidence>
<dbReference type="SMART" id="SM00028">
    <property type="entry name" value="TPR"/>
    <property type="match status" value="2"/>
</dbReference>
<dbReference type="EMBL" id="MAAO01000007">
    <property type="protein sequence ID" value="OUR95641.1"/>
    <property type="molecule type" value="Genomic_DNA"/>
</dbReference>
<dbReference type="InterPro" id="IPR004846">
    <property type="entry name" value="T2SS/T3SS_dom"/>
</dbReference>
<evidence type="ECO:0000256" key="3">
    <source>
        <dbReference type="ARBA" id="ARBA00023136"/>
    </source>
</evidence>
<organism evidence="9 10">
    <name type="scientific">Halobacteriovorax marinus</name>
    <dbReference type="NCBI Taxonomy" id="97084"/>
    <lineage>
        <taxon>Bacteria</taxon>
        <taxon>Pseudomonadati</taxon>
        <taxon>Bdellovibrionota</taxon>
        <taxon>Bacteriovoracia</taxon>
        <taxon>Bacteriovoracales</taxon>
        <taxon>Halobacteriovoraceae</taxon>
        <taxon>Halobacteriovorax</taxon>
    </lineage>
</organism>
<feature type="chain" id="PRO_5012350774" description="Type II/III secretion system secretin-like domain-containing protein" evidence="7">
    <location>
        <begin position="28"/>
        <end position="631"/>
    </location>
</feature>
<dbReference type="Gene3D" id="1.25.40.1040">
    <property type="match status" value="1"/>
</dbReference>
<dbReference type="Pfam" id="PF00263">
    <property type="entry name" value="Secretin"/>
    <property type="match status" value="1"/>
</dbReference>
<dbReference type="PROSITE" id="PS50005">
    <property type="entry name" value="TPR"/>
    <property type="match status" value="1"/>
</dbReference>
<dbReference type="PRINTS" id="PR00811">
    <property type="entry name" value="BCTERIALGSPD"/>
</dbReference>
<dbReference type="AlphaFoldDB" id="A0A1Y5F4R4"/>